<dbReference type="BioCyc" id="PCHR:PC19G00640-MONOMER"/>
<dbReference type="AlphaFoldDB" id="B6HD51"/>
<proteinExistence type="predicted"/>
<gene>
    <name evidence="1" type="ORF">Pc19g00640</name>
    <name evidence="1" type="ORF">PCH_Pc19g00640</name>
</gene>
<keyword evidence="2" id="KW-1185">Reference proteome</keyword>
<dbReference type="Proteomes" id="UP000000724">
    <property type="component" value="Contig Pc00c19"/>
</dbReference>
<protein>
    <submittedName>
        <fullName evidence="1">Pc19g00640 protein</fullName>
    </submittedName>
</protein>
<dbReference type="EMBL" id="AM920434">
    <property type="protein sequence ID" value="CAP79480.1"/>
    <property type="molecule type" value="Genomic_DNA"/>
</dbReference>
<dbReference type="HOGENOM" id="CLU_2386862_0_0_1"/>
<accession>B6HD51</accession>
<dbReference type="OrthoDB" id="4232626at2759"/>
<sequence>MDTPLILRPYAALSDLSPSSSRIVENSFDPTSKSASPNLKFLQLCEWEDGRAFDEDPPTCIHYRIEWRVTVNNREVSKDTGEDVVLAPSAVQQP</sequence>
<evidence type="ECO:0000313" key="2">
    <source>
        <dbReference type="Proteomes" id="UP000000724"/>
    </source>
</evidence>
<organism evidence="1 2">
    <name type="scientific">Penicillium rubens (strain ATCC 28089 / DSM 1075 / NRRL 1951 / Wisconsin 54-1255)</name>
    <name type="common">Penicillium chrysogenum</name>
    <dbReference type="NCBI Taxonomy" id="500485"/>
    <lineage>
        <taxon>Eukaryota</taxon>
        <taxon>Fungi</taxon>
        <taxon>Dikarya</taxon>
        <taxon>Ascomycota</taxon>
        <taxon>Pezizomycotina</taxon>
        <taxon>Eurotiomycetes</taxon>
        <taxon>Eurotiomycetidae</taxon>
        <taxon>Eurotiales</taxon>
        <taxon>Aspergillaceae</taxon>
        <taxon>Penicillium</taxon>
        <taxon>Penicillium chrysogenum species complex</taxon>
    </lineage>
</organism>
<evidence type="ECO:0000313" key="1">
    <source>
        <dbReference type="EMBL" id="CAP79480.1"/>
    </source>
</evidence>
<reference evidence="1 2" key="1">
    <citation type="journal article" date="2008" name="Nat. Biotechnol.">
        <title>Genome sequencing and analysis of the filamentous fungus Penicillium chrysogenum.</title>
        <authorList>
            <person name="van den Berg M.A."/>
            <person name="Albang R."/>
            <person name="Albermann K."/>
            <person name="Badger J.H."/>
            <person name="Daran J.-M."/>
            <person name="Driessen A.J.M."/>
            <person name="Garcia-Estrada C."/>
            <person name="Fedorova N.D."/>
            <person name="Harris D.M."/>
            <person name="Heijne W.H.M."/>
            <person name="Joardar V.S."/>
            <person name="Kiel J.A.K.W."/>
            <person name="Kovalchuk A."/>
            <person name="Martin J.F."/>
            <person name="Nierman W.C."/>
            <person name="Nijland J.G."/>
            <person name="Pronk J.T."/>
            <person name="Roubos J.A."/>
            <person name="van der Klei I.J."/>
            <person name="van Peij N.N.M.E."/>
            <person name="Veenhuis M."/>
            <person name="von Doehren H."/>
            <person name="Wagner C."/>
            <person name="Wortman J.R."/>
            <person name="Bovenberg R.A.L."/>
        </authorList>
    </citation>
    <scope>NUCLEOTIDE SEQUENCE [LARGE SCALE GENOMIC DNA]</scope>
    <source>
        <strain evidence="2">ATCC 28089 / DSM 1075 / NRRL 1951 / Wisconsin 54-1255</strain>
    </source>
</reference>
<name>B6HD51_PENRW</name>
<dbReference type="VEuPathDB" id="FungiDB:PCH_Pc19g00640"/>